<proteinExistence type="predicted"/>
<reference evidence="3 4" key="1">
    <citation type="submission" date="2021-08" db="EMBL/GenBank/DDBJ databases">
        <title>Collinsella faecalis sp. nov. isolated from swine faeces.</title>
        <authorList>
            <person name="Oh B.S."/>
            <person name="Lee J.H."/>
        </authorList>
    </citation>
    <scope>NUCLEOTIDE SEQUENCE [LARGE SCALE GENOMIC DNA]</scope>
    <source>
        <strain evidence="3 4">AGMB00827</strain>
    </source>
</reference>
<evidence type="ECO:0000256" key="1">
    <source>
        <dbReference type="SAM" id="Phobius"/>
    </source>
</evidence>
<keyword evidence="1" id="KW-1133">Transmembrane helix</keyword>
<keyword evidence="1" id="KW-0812">Transmembrane</keyword>
<sequence length="143" mass="16529">MSRYLSELMSPQLMAVIYLFLAFVAALYLLAVAYVCIDARRRGAPIWWLWGIIALIPFVGLLAYLVFRPTSYERDREEQELDLMLRERELAHFGSCPQCGTGIERDFVVCPMCNTQVRNVCPSCHKPLEAAWKVCPWCRTHIQ</sequence>
<dbReference type="Pfam" id="PF12773">
    <property type="entry name" value="DZR"/>
    <property type="match status" value="1"/>
</dbReference>
<feature type="transmembrane region" description="Helical" evidence="1">
    <location>
        <begin position="12"/>
        <end position="35"/>
    </location>
</feature>
<evidence type="ECO:0000313" key="3">
    <source>
        <dbReference type="EMBL" id="MBY4797940.1"/>
    </source>
</evidence>
<gene>
    <name evidence="3" type="ORF">K6V98_06220</name>
</gene>
<keyword evidence="4" id="KW-1185">Reference proteome</keyword>
<dbReference type="RefSeq" id="WP_222199662.1">
    <property type="nucleotide sequence ID" value="NZ_JAIMFO010000007.1"/>
</dbReference>
<keyword evidence="1" id="KW-0472">Membrane</keyword>
<protein>
    <submittedName>
        <fullName evidence="3">Zinc ribbon domain-containing protein</fullName>
    </submittedName>
</protein>
<evidence type="ECO:0000313" key="4">
    <source>
        <dbReference type="Proteomes" id="UP000700908"/>
    </source>
</evidence>
<comment type="caution">
    <text evidence="3">The sequence shown here is derived from an EMBL/GenBank/DDBJ whole genome shotgun (WGS) entry which is preliminary data.</text>
</comment>
<dbReference type="Proteomes" id="UP000700908">
    <property type="component" value="Unassembled WGS sequence"/>
</dbReference>
<feature type="domain" description="DZANK-type" evidence="2">
    <location>
        <begin position="96"/>
        <end position="138"/>
    </location>
</feature>
<name>A0ABS7MKP8_9ACTN</name>
<dbReference type="EMBL" id="JAIMFO010000007">
    <property type="protein sequence ID" value="MBY4797940.1"/>
    <property type="molecule type" value="Genomic_DNA"/>
</dbReference>
<evidence type="ECO:0000259" key="2">
    <source>
        <dbReference type="Pfam" id="PF12773"/>
    </source>
</evidence>
<dbReference type="InterPro" id="IPR025874">
    <property type="entry name" value="DZR"/>
</dbReference>
<accession>A0ABS7MKP8</accession>
<organism evidence="3 4">
    <name type="scientific">Collinsella ureilytica</name>
    <dbReference type="NCBI Taxonomy" id="2869515"/>
    <lineage>
        <taxon>Bacteria</taxon>
        <taxon>Bacillati</taxon>
        <taxon>Actinomycetota</taxon>
        <taxon>Coriobacteriia</taxon>
        <taxon>Coriobacteriales</taxon>
        <taxon>Coriobacteriaceae</taxon>
        <taxon>Collinsella</taxon>
    </lineage>
</organism>
<feature type="transmembrane region" description="Helical" evidence="1">
    <location>
        <begin position="47"/>
        <end position="67"/>
    </location>
</feature>